<evidence type="ECO:0000256" key="6">
    <source>
        <dbReference type="PROSITE-ProRule" id="PRU00169"/>
    </source>
</evidence>
<evidence type="ECO:0000256" key="2">
    <source>
        <dbReference type="ARBA" id="ARBA00023015"/>
    </source>
</evidence>
<evidence type="ECO:0000256" key="1">
    <source>
        <dbReference type="ARBA" id="ARBA00018672"/>
    </source>
</evidence>
<dbReference type="InterPro" id="IPR011006">
    <property type="entry name" value="CheY-like_superfamily"/>
</dbReference>
<dbReference type="SUPFAM" id="SSF46689">
    <property type="entry name" value="Homeodomain-like"/>
    <property type="match status" value="2"/>
</dbReference>
<evidence type="ECO:0000259" key="7">
    <source>
        <dbReference type="PROSITE" id="PS01124"/>
    </source>
</evidence>
<dbReference type="SMART" id="SM00448">
    <property type="entry name" value="REC"/>
    <property type="match status" value="1"/>
</dbReference>
<dbReference type="Gene3D" id="3.40.50.2300">
    <property type="match status" value="1"/>
</dbReference>
<keyword evidence="4" id="KW-0804">Transcription</keyword>
<dbReference type="InterPro" id="IPR009057">
    <property type="entry name" value="Homeodomain-like_sf"/>
</dbReference>
<dbReference type="Proteomes" id="UP001623592">
    <property type="component" value="Unassembled WGS sequence"/>
</dbReference>
<comment type="function">
    <text evidence="5">May play the central regulatory role in sporulation. It may be an element of the effector pathway responsible for the activation of sporulation genes in response to nutritional stress. Spo0A may act in concert with spo0H (a sigma factor) to control the expression of some genes that are critical to the sporulation process.</text>
</comment>
<keyword evidence="2" id="KW-0805">Transcription regulation</keyword>
<dbReference type="PROSITE" id="PS00041">
    <property type="entry name" value="HTH_ARAC_FAMILY_1"/>
    <property type="match status" value="1"/>
</dbReference>
<dbReference type="RefSeq" id="WP_406788599.1">
    <property type="nucleotide sequence ID" value="NZ_JBJIAA010000013.1"/>
</dbReference>
<dbReference type="EMBL" id="JBJIAA010000013">
    <property type="protein sequence ID" value="MFL0251949.1"/>
    <property type="molecule type" value="Genomic_DNA"/>
</dbReference>
<dbReference type="PANTHER" id="PTHR43280">
    <property type="entry name" value="ARAC-FAMILY TRANSCRIPTIONAL REGULATOR"/>
    <property type="match status" value="1"/>
</dbReference>
<dbReference type="InterPro" id="IPR018060">
    <property type="entry name" value="HTH_AraC"/>
</dbReference>
<reference evidence="9 10" key="1">
    <citation type="submission" date="2024-11" db="EMBL/GenBank/DDBJ databases">
        <authorList>
            <person name="Heng Y.C."/>
            <person name="Lim A.C.H."/>
            <person name="Lee J.K.Y."/>
            <person name="Kittelmann S."/>
        </authorList>
    </citation>
    <scope>NUCLEOTIDE SEQUENCE [LARGE SCALE GENOMIC DNA]</scope>
    <source>
        <strain evidence="9 10">WILCCON 0114</strain>
    </source>
</reference>
<dbReference type="InterPro" id="IPR001789">
    <property type="entry name" value="Sig_transdc_resp-reg_receiver"/>
</dbReference>
<sequence length="427" mass="49210">MFNLLIADDEELERKAVKKVIANTFTEVFNIYEAKNGREAIEIGFNVKPDIVIADIKMPGINGLEAIKELKKSLNNTYFIILTAYDYFAYAKEAIVNEVKDYILKPFKKDELIKRINKALDILEEQKRNRTVEFDLKEKIYAMLPMLENELVYAIISDNLKAIDYKAYLNYLNLKFEAGYCMVVRINDEITNEVKSKVKSCLEEFIKPHYDAIISSMFTKNIVMFVQCSENSDEYTIKLESVSLAGKMAEAIRKKIGINISIGIGRNYNSIERLSKSYSEALSSSVSGINHYEDFNDSNKEEQKSKLAEQDFTAADRRINSEHGELLEKAKEFIKENYNKDITLEETAHHVGVSSFYFSKIFKASVGKNYMDYLTDLRIEKAKDMMESGFGSIKEICYEVGYNDPNYFSRVFKKIEGVTPSEYKLRT</sequence>
<dbReference type="PROSITE" id="PS01124">
    <property type="entry name" value="HTH_ARAC_FAMILY_2"/>
    <property type="match status" value="1"/>
</dbReference>
<dbReference type="Pfam" id="PF12833">
    <property type="entry name" value="HTH_18"/>
    <property type="match status" value="1"/>
</dbReference>
<feature type="modified residue" description="4-aspartylphosphate" evidence="6">
    <location>
        <position position="55"/>
    </location>
</feature>
<dbReference type="PRINTS" id="PR00032">
    <property type="entry name" value="HTHARAC"/>
</dbReference>
<dbReference type="SMART" id="SM00342">
    <property type="entry name" value="HTH_ARAC"/>
    <property type="match status" value="1"/>
</dbReference>
<keyword evidence="6" id="KW-0597">Phosphoprotein</keyword>
<proteinExistence type="predicted"/>
<keyword evidence="3" id="KW-0238">DNA-binding</keyword>
<dbReference type="PROSITE" id="PS50110">
    <property type="entry name" value="RESPONSE_REGULATORY"/>
    <property type="match status" value="1"/>
</dbReference>
<dbReference type="InterPro" id="IPR020449">
    <property type="entry name" value="Tscrpt_reg_AraC-type_HTH"/>
</dbReference>
<evidence type="ECO:0000256" key="4">
    <source>
        <dbReference type="ARBA" id="ARBA00023163"/>
    </source>
</evidence>
<dbReference type="Pfam" id="PF17853">
    <property type="entry name" value="GGDEF_2"/>
    <property type="match status" value="1"/>
</dbReference>
<dbReference type="InterPro" id="IPR018062">
    <property type="entry name" value="HTH_AraC-typ_CS"/>
</dbReference>
<dbReference type="Pfam" id="PF00072">
    <property type="entry name" value="Response_reg"/>
    <property type="match status" value="1"/>
</dbReference>
<protein>
    <recommendedName>
        <fullName evidence="1">Stage 0 sporulation protein A homolog</fullName>
    </recommendedName>
</protein>
<accession>A0ABW8THC9</accession>
<dbReference type="PANTHER" id="PTHR43280:SF28">
    <property type="entry name" value="HTH-TYPE TRANSCRIPTIONAL ACTIVATOR RHAS"/>
    <property type="match status" value="1"/>
</dbReference>
<gene>
    <name evidence="9" type="ORF">ACJDT4_16135</name>
</gene>
<dbReference type="InterPro" id="IPR041522">
    <property type="entry name" value="CdaR_GGDEF"/>
</dbReference>
<feature type="domain" description="Response regulatory" evidence="8">
    <location>
        <begin position="3"/>
        <end position="120"/>
    </location>
</feature>
<feature type="domain" description="HTH araC/xylS-type" evidence="7">
    <location>
        <begin position="328"/>
        <end position="426"/>
    </location>
</feature>
<comment type="caution">
    <text evidence="9">The sequence shown here is derived from an EMBL/GenBank/DDBJ whole genome shotgun (WGS) entry which is preliminary data.</text>
</comment>
<evidence type="ECO:0000256" key="5">
    <source>
        <dbReference type="ARBA" id="ARBA00024867"/>
    </source>
</evidence>
<evidence type="ECO:0000313" key="9">
    <source>
        <dbReference type="EMBL" id="MFL0251949.1"/>
    </source>
</evidence>
<evidence type="ECO:0000256" key="3">
    <source>
        <dbReference type="ARBA" id="ARBA00023125"/>
    </source>
</evidence>
<dbReference type="Gene3D" id="1.10.10.60">
    <property type="entry name" value="Homeodomain-like"/>
    <property type="match status" value="2"/>
</dbReference>
<dbReference type="SUPFAM" id="SSF52172">
    <property type="entry name" value="CheY-like"/>
    <property type="match status" value="1"/>
</dbReference>
<dbReference type="CDD" id="cd17536">
    <property type="entry name" value="REC_YesN-like"/>
    <property type="match status" value="1"/>
</dbReference>
<keyword evidence="10" id="KW-1185">Reference proteome</keyword>
<organism evidence="9 10">
    <name type="scientific">Clostridium neuense</name>
    <dbReference type="NCBI Taxonomy" id="1728934"/>
    <lineage>
        <taxon>Bacteria</taxon>
        <taxon>Bacillati</taxon>
        <taxon>Bacillota</taxon>
        <taxon>Clostridia</taxon>
        <taxon>Eubacteriales</taxon>
        <taxon>Clostridiaceae</taxon>
        <taxon>Clostridium</taxon>
    </lineage>
</organism>
<evidence type="ECO:0000313" key="10">
    <source>
        <dbReference type="Proteomes" id="UP001623592"/>
    </source>
</evidence>
<name>A0ABW8THC9_9CLOT</name>
<evidence type="ECO:0000259" key="8">
    <source>
        <dbReference type="PROSITE" id="PS50110"/>
    </source>
</evidence>